<dbReference type="OrthoDB" id="1246359at2"/>
<feature type="signal peptide" evidence="1">
    <location>
        <begin position="1"/>
        <end position="23"/>
    </location>
</feature>
<proteinExistence type="predicted"/>
<evidence type="ECO:0000256" key="1">
    <source>
        <dbReference type="SAM" id="SignalP"/>
    </source>
</evidence>
<accession>A0A3D9AVV2</accession>
<name>A0A3D9AVV2_9FLAO</name>
<gene>
    <name evidence="2" type="ORF">DRF67_16255</name>
</gene>
<keyword evidence="3" id="KW-1185">Reference proteome</keyword>
<organism evidence="2 3">
    <name type="scientific">Chryseobacterium pennipullorum</name>
    <dbReference type="NCBI Taxonomy" id="2258963"/>
    <lineage>
        <taxon>Bacteria</taxon>
        <taxon>Pseudomonadati</taxon>
        <taxon>Bacteroidota</taxon>
        <taxon>Flavobacteriia</taxon>
        <taxon>Flavobacteriales</taxon>
        <taxon>Weeksellaceae</taxon>
        <taxon>Chryseobacterium group</taxon>
        <taxon>Chryseobacterium</taxon>
    </lineage>
</organism>
<reference evidence="2 3" key="1">
    <citation type="submission" date="2018-06" db="EMBL/GenBank/DDBJ databases">
        <title>Novel Chryseobacterium species.</title>
        <authorList>
            <person name="Newman J."/>
            <person name="Hugo C."/>
            <person name="Oosthuizen L."/>
            <person name="Charimba G."/>
        </authorList>
    </citation>
    <scope>NUCLEOTIDE SEQUENCE [LARGE SCALE GENOMIC DNA]</scope>
    <source>
        <strain evidence="2 3">7_F195</strain>
    </source>
</reference>
<sequence>MKIKSFTLAFTLLFQFVSVTVFSQKKANLNSLLNTHSEFIFPQTPDKISKALQVKTVFYEDANDEKYAKWLTPSGLELYCSLGKNNAVNEMFFDIPEDQSVIVGGLPFGLTMNQSTLQDANTQFAKYGAKIGKLGDDSEFSGGSKMTFKKGSHYATLLFDKKNILKFLGLSTELVDPAAN</sequence>
<protein>
    <submittedName>
        <fullName evidence="2">Uncharacterized protein</fullName>
    </submittedName>
</protein>
<dbReference type="Proteomes" id="UP000256257">
    <property type="component" value="Unassembled WGS sequence"/>
</dbReference>
<evidence type="ECO:0000313" key="3">
    <source>
        <dbReference type="Proteomes" id="UP000256257"/>
    </source>
</evidence>
<dbReference type="EMBL" id="QNVV01000016">
    <property type="protein sequence ID" value="REC45484.1"/>
    <property type="molecule type" value="Genomic_DNA"/>
</dbReference>
<feature type="chain" id="PRO_5017741272" evidence="1">
    <location>
        <begin position="24"/>
        <end position="180"/>
    </location>
</feature>
<evidence type="ECO:0000313" key="2">
    <source>
        <dbReference type="EMBL" id="REC45484.1"/>
    </source>
</evidence>
<comment type="caution">
    <text evidence="2">The sequence shown here is derived from an EMBL/GenBank/DDBJ whole genome shotgun (WGS) entry which is preliminary data.</text>
</comment>
<dbReference type="RefSeq" id="WP_115929347.1">
    <property type="nucleotide sequence ID" value="NZ_QNVV01000016.1"/>
</dbReference>
<dbReference type="AlphaFoldDB" id="A0A3D9AVV2"/>
<keyword evidence="1" id="KW-0732">Signal</keyword>